<dbReference type="InterPro" id="IPR017583">
    <property type="entry name" value="Tagatose/fructose_Pkinase"/>
</dbReference>
<proteinExistence type="inferred from homology"/>
<dbReference type="AlphaFoldDB" id="A0A940ST81"/>
<dbReference type="PANTHER" id="PTHR46566:SF5">
    <property type="entry name" value="1-PHOSPHOFRUCTOKINASE"/>
    <property type="match status" value="1"/>
</dbReference>
<dbReference type="InterPro" id="IPR011611">
    <property type="entry name" value="PfkB_dom"/>
</dbReference>
<sequence>MILTVTLNPSVDIAYPLDSLTINQVNRCPFAKKTAGGKGLNVTRVIQQMAVPVTATGFLGGPLGIFIKEQLANQQINQHFATIQDETRNCIAILHDNGQQTEILETGPMITPAELAEFEKIVTTEAKQAAVVTLSGSLPKGAPHTYYAQLLTDLKDTSAKVILDTSGESLKAVLVGNIKPYAIKPNLDELTELTGKKSLLDDLQLIKTLSQPLFEGIPLILVSLGNEGAFVKFNEAFYRVKIPKIKVVNPVGSGDSTVAGLAIALARGAEIDETLKTAMTLGMLNALESQTGAVNPLNFDTYFKQIVVIKQSGDH</sequence>
<dbReference type="GO" id="GO:0005829">
    <property type="term" value="C:cytosol"/>
    <property type="evidence" value="ECO:0007669"/>
    <property type="project" value="TreeGrafter"/>
</dbReference>
<comment type="similarity">
    <text evidence="7">Belongs to the carbohydrate kinase PfkB family. LacC subfamily.</text>
</comment>
<dbReference type="PANTHER" id="PTHR46566">
    <property type="entry name" value="1-PHOSPHOFRUCTOKINASE-RELATED"/>
    <property type="match status" value="1"/>
</dbReference>
<dbReference type="GO" id="GO:0005988">
    <property type="term" value="P:lactose metabolic process"/>
    <property type="evidence" value="ECO:0007669"/>
    <property type="project" value="UniProtKB-KW"/>
</dbReference>
<keyword evidence="5 9" id="KW-0418">Kinase</keyword>
<dbReference type="GO" id="GO:0016052">
    <property type="term" value="P:carbohydrate catabolic process"/>
    <property type="evidence" value="ECO:0007669"/>
    <property type="project" value="UniProtKB-ARBA"/>
</dbReference>
<dbReference type="InterPro" id="IPR029056">
    <property type="entry name" value="Ribokinase-like"/>
</dbReference>
<dbReference type="EC" id="2.7.1.144" evidence="7"/>
<dbReference type="GO" id="GO:0005524">
    <property type="term" value="F:ATP binding"/>
    <property type="evidence" value="ECO:0007669"/>
    <property type="project" value="UniProtKB-KW"/>
</dbReference>
<evidence type="ECO:0000256" key="3">
    <source>
        <dbReference type="ARBA" id="ARBA00022736"/>
    </source>
</evidence>
<comment type="catalytic activity">
    <reaction evidence="7">
        <text>D-tagatofuranose 6-phosphate + ATP = D-tagatofuranose 1,6-bisphosphate + ADP + H(+)</text>
        <dbReference type="Rhea" id="RHEA:12420"/>
        <dbReference type="ChEBI" id="CHEBI:15378"/>
        <dbReference type="ChEBI" id="CHEBI:30616"/>
        <dbReference type="ChEBI" id="CHEBI:58694"/>
        <dbReference type="ChEBI" id="CHEBI:58695"/>
        <dbReference type="ChEBI" id="CHEBI:456216"/>
        <dbReference type="EC" id="2.7.1.144"/>
    </reaction>
</comment>
<evidence type="ECO:0000313" key="10">
    <source>
        <dbReference type="Proteomes" id="UP000674938"/>
    </source>
</evidence>
<dbReference type="NCBIfam" id="TIGR03168">
    <property type="entry name" value="1-PFK"/>
    <property type="match status" value="1"/>
</dbReference>
<comment type="similarity">
    <text evidence="1">Belongs to the carbohydrate kinase pfkB family.</text>
</comment>
<dbReference type="RefSeq" id="WP_209524933.1">
    <property type="nucleotide sequence ID" value="NZ_JAEEGA010000002.1"/>
</dbReference>
<evidence type="ECO:0000256" key="1">
    <source>
        <dbReference type="ARBA" id="ARBA00005380"/>
    </source>
</evidence>
<feature type="domain" description="Carbohydrate kinase PfkB" evidence="8">
    <location>
        <begin position="6"/>
        <end position="296"/>
    </location>
</feature>
<dbReference type="EMBL" id="JAEEGA010000002">
    <property type="protein sequence ID" value="MBP1040035.1"/>
    <property type="molecule type" value="Genomic_DNA"/>
</dbReference>
<accession>A0A940ST81</accession>
<dbReference type="Gene3D" id="3.40.1190.20">
    <property type="match status" value="1"/>
</dbReference>
<keyword evidence="4 7" id="KW-0547">Nucleotide-binding</keyword>
<dbReference type="GO" id="GO:0008443">
    <property type="term" value="F:phosphofructokinase activity"/>
    <property type="evidence" value="ECO:0007669"/>
    <property type="project" value="TreeGrafter"/>
</dbReference>
<gene>
    <name evidence="9" type="ORF">I6N95_03315</name>
</gene>
<name>A0A940ST81_9ENTE</name>
<dbReference type="GO" id="GO:0044281">
    <property type="term" value="P:small molecule metabolic process"/>
    <property type="evidence" value="ECO:0007669"/>
    <property type="project" value="UniProtKB-ARBA"/>
</dbReference>
<dbReference type="Proteomes" id="UP000674938">
    <property type="component" value="Unassembled WGS sequence"/>
</dbReference>
<evidence type="ECO:0000256" key="2">
    <source>
        <dbReference type="ARBA" id="ARBA00022679"/>
    </source>
</evidence>
<dbReference type="InterPro" id="IPR002173">
    <property type="entry name" value="Carboh/pur_kinase_PfkB_CS"/>
</dbReference>
<dbReference type="SUPFAM" id="SSF53613">
    <property type="entry name" value="Ribokinase-like"/>
    <property type="match status" value="1"/>
</dbReference>
<evidence type="ECO:0000256" key="4">
    <source>
        <dbReference type="ARBA" id="ARBA00022741"/>
    </source>
</evidence>
<keyword evidence="3 7" id="KW-0423">Lactose metabolism</keyword>
<comment type="caution">
    <text evidence="9">The sequence shown here is derived from an EMBL/GenBank/DDBJ whole genome shotgun (WGS) entry which is preliminary data.</text>
</comment>
<comment type="pathway">
    <text evidence="7">Carbohydrate metabolism; D-tagatose 6-phosphate degradation; D-glyceraldehyde 3-phosphate and glycerone phosphate from D-tagatose 6-phosphate: step 1/2.</text>
</comment>
<dbReference type="FunFam" id="3.40.1190.20:FF:000001">
    <property type="entry name" value="Phosphofructokinase"/>
    <property type="match status" value="1"/>
</dbReference>
<dbReference type="PIRSF" id="PIRSF000535">
    <property type="entry name" value="1PFK/6PFK/LacC"/>
    <property type="match status" value="1"/>
</dbReference>
<evidence type="ECO:0000259" key="8">
    <source>
        <dbReference type="Pfam" id="PF00294"/>
    </source>
</evidence>
<reference evidence="9" key="1">
    <citation type="submission" date="2020-12" db="EMBL/GenBank/DDBJ databases">
        <title>Vagococcus allomyrinae sp. nov. and Enterococcus lavae sp. nov., isolated from the larvae of Allomyrina dichotoma.</title>
        <authorList>
            <person name="Lee S.D."/>
        </authorList>
    </citation>
    <scope>NUCLEOTIDE SEQUENCE</scope>
    <source>
        <strain evidence="9">BWB3-3</strain>
    </source>
</reference>
<dbReference type="PROSITE" id="PS00584">
    <property type="entry name" value="PFKB_KINASES_2"/>
    <property type="match status" value="1"/>
</dbReference>
<dbReference type="GO" id="GO:0009024">
    <property type="term" value="F:tagatose-6-phosphate kinase activity"/>
    <property type="evidence" value="ECO:0007669"/>
    <property type="project" value="UniProtKB-EC"/>
</dbReference>
<organism evidence="9 10">
    <name type="scientific">Vagococcus allomyrinae</name>
    <dbReference type="NCBI Taxonomy" id="2794353"/>
    <lineage>
        <taxon>Bacteria</taxon>
        <taxon>Bacillati</taxon>
        <taxon>Bacillota</taxon>
        <taxon>Bacilli</taxon>
        <taxon>Lactobacillales</taxon>
        <taxon>Enterococcaceae</taxon>
        <taxon>Vagococcus</taxon>
    </lineage>
</organism>
<dbReference type="Pfam" id="PF00294">
    <property type="entry name" value="PfkB"/>
    <property type="match status" value="1"/>
</dbReference>
<evidence type="ECO:0000256" key="5">
    <source>
        <dbReference type="ARBA" id="ARBA00022777"/>
    </source>
</evidence>
<evidence type="ECO:0000256" key="7">
    <source>
        <dbReference type="PIRNR" id="PIRNR000535"/>
    </source>
</evidence>
<protein>
    <recommendedName>
        <fullName evidence="7">Tagatose-6-phosphate kinase</fullName>
        <ecNumber evidence="7">2.7.1.144</ecNumber>
    </recommendedName>
</protein>
<keyword evidence="10" id="KW-1185">Reference proteome</keyword>
<evidence type="ECO:0000256" key="6">
    <source>
        <dbReference type="ARBA" id="ARBA00022840"/>
    </source>
</evidence>
<keyword evidence="6 7" id="KW-0067">ATP-binding</keyword>
<keyword evidence="2 7" id="KW-0808">Transferase</keyword>
<evidence type="ECO:0000313" key="9">
    <source>
        <dbReference type="EMBL" id="MBP1040035.1"/>
    </source>
</evidence>
<dbReference type="CDD" id="cd01164">
    <property type="entry name" value="FruK_PfkB_like"/>
    <property type="match status" value="1"/>
</dbReference>